<dbReference type="Proteomes" id="UP001150062">
    <property type="component" value="Unassembled WGS sequence"/>
</dbReference>
<feature type="region of interest" description="Disordered" evidence="1">
    <location>
        <begin position="238"/>
        <end position="286"/>
    </location>
</feature>
<protein>
    <submittedName>
        <fullName evidence="2">Aspartic/glutamic acid-rich protein</fullName>
    </submittedName>
</protein>
<sequence length="317" mass="37202">MNRQFKNLKRRQLQKICKKHGIRANMKNVEMIEALETLFKPNLNNDQTCIENDENNLNNQTISHEEENEKNNKQLNQENINLDSIETIEVEEKVENIGTETETETKTEIEIEIEIETVEENIQESKIKNQNKLFKNNKEEHFDKSNFTNETEKEEIKEEHEKEEKQEKQIDQKPQNNLINCNVSSDLFLFTNKTNQQILIKDTKREEPLNFEYKTISALETNEKKETIQNVLITEKEQTNKKKKGKRTAVNKRKVPGKGRAKGRERGIGKGRGRGRGRGRGGIMKKRIKKEQIASENKENIEIKKGLKSVKLKRQIY</sequence>
<organism evidence="2 3">
    <name type="scientific">Anaeramoeba flamelloides</name>
    <dbReference type="NCBI Taxonomy" id="1746091"/>
    <lineage>
        <taxon>Eukaryota</taxon>
        <taxon>Metamonada</taxon>
        <taxon>Anaeramoebidae</taxon>
        <taxon>Anaeramoeba</taxon>
    </lineage>
</organism>
<feature type="compositionally biased region" description="Basic residues" evidence="1">
    <location>
        <begin position="241"/>
        <end position="261"/>
    </location>
</feature>
<proteinExistence type="predicted"/>
<evidence type="ECO:0000313" key="2">
    <source>
        <dbReference type="EMBL" id="KAJ6248280.1"/>
    </source>
</evidence>
<feature type="compositionally biased region" description="Basic residues" evidence="1">
    <location>
        <begin position="269"/>
        <end position="286"/>
    </location>
</feature>
<accession>A0ABQ8YUQ9</accession>
<feature type="region of interest" description="Disordered" evidence="1">
    <location>
        <begin position="139"/>
        <end position="173"/>
    </location>
</feature>
<keyword evidence="3" id="KW-1185">Reference proteome</keyword>
<reference evidence="2" key="1">
    <citation type="submission" date="2022-08" db="EMBL/GenBank/DDBJ databases">
        <title>Novel sulfate-reducing endosymbionts in the free-living metamonad Anaeramoeba.</title>
        <authorList>
            <person name="Jerlstrom-Hultqvist J."/>
            <person name="Cepicka I."/>
            <person name="Gallot-Lavallee L."/>
            <person name="Salas-Leiva D."/>
            <person name="Curtis B.A."/>
            <person name="Zahonova K."/>
            <person name="Pipaliya S."/>
            <person name="Dacks J."/>
            <person name="Roger A.J."/>
        </authorList>
    </citation>
    <scope>NUCLEOTIDE SEQUENCE</scope>
    <source>
        <strain evidence="2">Schooner1</strain>
    </source>
</reference>
<evidence type="ECO:0000256" key="1">
    <source>
        <dbReference type="SAM" id="MobiDB-lite"/>
    </source>
</evidence>
<dbReference type="EMBL" id="JAOAOG010000116">
    <property type="protein sequence ID" value="KAJ6248280.1"/>
    <property type="molecule type" value="Genomic_DNA"/>
</dbReference>
<gene>
    <name evidence="2" type="ORF">M0813_17945</name>
</gene>
<comment type="caution">
    <text evidence="2">The sequence shown here is derived from an EMBL/GenBank/DDBJ whole genome shotgun (WGS) entry which is preliminary data.</text>
</comment>
<name>A0ABQ8YUQ9_9EUKA</name>
<evidence type="ECO:0000313" key="3">
    <source>
        <dbReference type="Proteomes" id="UP001150062"/>
    </source>
</evidence>
<feature type="compositionally biased region" description="Basic and acidic residues" evidence="1">
    <location>
        <begin position="139"/>
        <end position="171"/>
    </location>
</feature>